<dbReference type="GO" id="GO:0005524">
    <property type="term" value="F:ATP binding"/>
    <property type="evidence" value="ECO:0007669"/>
    <property type="project" value="UniProtKB-KW"/>
</dbReference>
<dbReference type="Gene3D" id="3.40.50.300">
    <property type="entry name" value="P-loop containing nucleotide triphosphate hydrolases"/>
    <property type="match status" value="1"/>
</dbReference>
<dbReference type="InterPro" id="IPR001789">
    <property type="entry name" value="Sig_transdc_resp-reg_receiver"/>
</dbReference>
<dbReference type="Gene3D" id="1.10.10.60">
    <property type="entry name" value="Homeodomain-like"/>
    <property type="match status" value="1"/>
</dbReference>
<feature type="domain" description="Sigma-54 factor interaction" evidence="12">
    <location>
        <begin position="145"/>
        <end position="374"/>
    </location>
</feature>
<dbReference type="Pfam" id="PF02954">
    <property type="entry name" value="HTH_8"/>
    <property type="match status" value="1"/>
</dbReference>
<accession>A0A1H0J6E2</accession>
<dbReference type="AlphaFoldDB" id="A0A1H0J6E2"/>
<evidence type="ECO:0000256" key="6">
    <source>
        <dbReference type="ARBA" id="ARBA00023012"/>
    </source>
</evidence>
<keyword evidence="6" id="KW-0902">Two-component regulatory system</keyword>
<dbReference type="Pfam" id="PF25601">
    <property type="entry name" value="AAA_lid_14"/>
    <property type="match status" value="1"/>
</dbReference>
<evidence type="ECO:0000256" key="8">
    <source>
        <dbReference type="ARBA" id="ARBA00023125"/>
    </source>
</evidence>
<gene>
    <name evidence="14" type="ORF">SAMN05660330_00165</name>
</gene>
<dbReference type="GO" id="GO:0043565">
    <property type="term" value="F:sequence-specific DNA binding"/>
    <property type="evidence" value="ECO:0007669"/>
    <property type="project" value="InterPro"/>
</dbReference>
<dbReference type="CDD" id="cd00009">
    <property type="entry name" value="AAA"/>
    <property type="match status" value="1"/>
</dbReference>
<evidence type="ECO:0000256" key="5">
    <source>
        <dbReference type="ARBA" id="ARBA00022840"/>
    </source>
</evidence>
<dbReference type="Gene3D" id="3.40.50.2300">
    <property type="match status" value="1"/>
</dbReference>
<dbReference type="FunFam" id="1.10.8.60:FF:000014">
    <property type="entry name" value="DNA-binding transcriptional regulator NtrC"/>
    <property type="match status" value="1"/>
</dbReference>
<evidence type="ECO:0000256" key="2">
    <source>
        <dbReference type="ARBA" id="ARBA00022490"/>
    </source>
</evidence>
<protein>
    <submittedName>
        <fullName evidence="14">Two-component system, NtrC family, response regulator HydG</fullName>
    </submittedName>
</protein>
<sequence length="451" mass="51018">MAKKKGKTILVVDDEQVHRYMLCKMITQWGWRCVEADDGTTAVRAVEENSYDAVLMDVRMARMDGLEAFTRIQKIQPDLPVIIMTAYSSVDDAVEAIQQGAHDYLTKPLDFDRLRLALMRAVDHRQVEKRKRSPSGSGKELTTSIIGSSTPMKELLEMVEYVAPTEATVLIYGESGTGKELVAEALHVNSDRGLQPFVKVNCAALAESLLESELFGHEKGAFTGADRRREGKFVQADGGTLFLDEIGETSQAMQVKLLRVLQEQELQRVGGEETVHIDVRVIAATNRNLEEMVGNNEFREDLFYRLNVVMLTVPPLRDRGGDIRLLAQYFAEKFAEKNRRNFDKITDECLDCLTRYSWPGNVRELENAIERGIILMRGTELTEKTLPLSIQNNGFNSDRSPAEEEPQSLFEAEKQLILKTLEETAGNKSEAARRLGITRKTLQNKLNRYRR</sequence>
<evidence type="ECO:0000256" key="1">
    <source>
        <dbReference type="ARBA" id="ARBA00004496"/>
    </source>
</evidence>
<evidence type="ECO:0000256" key="11">
    <source>
        <dbReference type="PROSITE-ProRule" id="PRU00169"/>
    </source>
</evidence>
<evidence type="ECO:0000259" key="13">
    <source>
        <dbReference type="PROSITE" id="PS50110"/>
    </source>
</evidence>
<feature type="domain" description="Response regulatory" evidence="13">
    <location>
        <begin position="8"/>
        <end position="122"/>
    </location>
</feature>
<name>A0A1H0J6E2_9BACT</name>
<dbReference type="SUPFAM" id="SSF46689">
    <property type="entry name" value="Homeodomain-like"/>
    <property type="match status" value="1"/>
</dbReference>
<dbReference type="SUPFAM" id="SSF52172">
    <property type="entry name" value="CheY-like"/>
    <property type="match status" value="1"/>
</dbReference>
<dbReference type="EMBL" id="FNJI01000001">
    <property type="protein sequence ID" value="SDO39224.1"/>
    <property type="molecule type" value="Genomic_DNA"/>
</dbReference>
<dbReference type="Proteomes" id="UP000199073">
    <property type="component" value="Unassembled WGS sequence"/>
</dbReference>
<dbReference type="InterPro" id="IPR002078">
    <property type="entry name" value="Sigma_54_int"/>
</dbReference>
<feature type="modified residue" description="4-aspartylphosphate" evidence="11">
    <location>
        <position position="57"/>
    </location>
</feature>
<dbReference type="PANTHER" id="PTHR32071:SF117">
    <property type="entry name" value="PTS-DEPENDENT DIHYDROXYACETONE KINASE OPERON REGULATORY PROTEIN-RELATED"/>
    <property type="match status" value="1"/>
</dbReference>
<dbReference type="Gene3D" id="1.10.8.60">
    <property type="match status" value="1"/>
</dbReference>
<dbReference type="GO" id="GO:0000160">
    <property type="term" value="P:phosphorelay signal transduction system"/>
    <property type="evidence" value="ECO:0007669"/>
    <property type="project" value="UniProtKB-KW"/>
</dbReference>
<dbReference type="SUPFAM" id="SSF52540">
    <property type="entry name" value="P-loop containing nucleoside triphosphate hydrolases"/>
    <property type="match status" value="1"/>
</dbReference>
<dbReference type="GO" id="GO:0005737">
    <property type="term" value="C:cytoplasm"/>
    <property type="evidence" value="ECO:0007669"/>
    <property type="project" value="UniProtKB-SubCell"/>
</dbReference>
<dbReference type="Pfam" id="PF00072">
    <property type="entry name" value="Response_reg"/>
    <property type="match status" value="1"/>
</dbReference>
<dbReference type="SMART" id="SM00448">
    <property type="entry name" value="REC"/>
    <property type="match status" value="1"/>
</dbReference>
<keyword evidence="10" id="KW-0804">Transcription</keyword>
<dbReference type="SMART" id="SM00382">
    <property type="entry name" value="AAA"/>
    <property type="match status" value="1"/>
</dbReference>
<evidence type="ECO:0000256" key="10">
    <source>
        <dbReference type="ARBA" id="ARBA00023163"/>
    </source>
</evidence>
<keyword evidence="15" id="KW-1185">Reference proteome</keyword>
<evidence type="ECO:0000256" key="3">
    <source>
        <dbReference type="ARBA" id="ARBA00022553"/>
    </source>
</evidence>
<dbReference type="PROSITE" id="PS00675">
    <property type="entry name" value="SIGMA54_INTERACT_1"/>
    <property type="match status" value="1"/>
</dbReference>
<dbReference type="InterPro" id="IPR011006">
    <property type="entry name" value="CheY-like_superfamily"/>
</dbReference>
<dbReference type="InterPro" id="IPR009057">
    <property type="entry name" value="Homeodomain-like_sf"/>
</dbReference>
<keyword evidence="7" id="KW-0805">Transcription regulation</keyword>
<dbReference type="PANTHER" id="PTHR32071">
    <property type="entry name" value="TRANSCRIPTIONAL REGULATORY PROTEIN"/>
    <property type="match status" value="1"/>
</dbReference>
<keyword evidence="3 11" id="KW-0597">Phosphoprotein</keyword>
<evidence type="ECO:0000256" key="7">
    <source>
        <dbReference type="ARBA" id="ARBA00023015"/>
    </source>
</evidence>
<evidence type="ECO:0000313" key="14">
    <source>
        <dbReference type="EMBL" id="SDO39224.1"/>
    </source>
</evidence>
<dbReference type="InterPro" id="IPR025662">
    <property type="entry name" value="Sigma_54_int_dom_ATP-bd_1"/>
</dbReference>
<comment type="subcellular location">
    <subcellularLocation>
        <location evidence="1">Cytoplasm</location>
    </subcellularLocation>
</comment>
<dbReference type="FunFam" id="3.40.50.2300:FF:000018">
    <property type="entry name" value="DNA-binding transcriptional regulator NtrC"/>
    <property type="match status" value="1"/>
</dbReference>
<dbReference type="CDD" id="cd00156">
    <property type="entry name" value="REC"/>
    <property type="match status" value="1"/>
</dbReference>
<keyword evidence="5" id="KW-0067">ATP-binding</keyword>
<dbReference type="PROSITE" id="PS50045">
    <property type="entry name" value="SIGMA54_INTERACT_4"/>
    <property type="match status" value="1"/>
</dbReference>
<keyword evidence="9" id="KW-0010">Activator</keyword>
<dbReference type="OrthoDB" id="9763792at2"/>
<keyword evidence="8" id="KW-0238">DNA-binding</keyword>
<dbReference type="PROSITE" id="PS50110">
    <property type="entry name" value="RESPONSE_REGULATORY"/>
    <property type="match status" value="1"/>
</dbReference>
<evidence type="ECO:0000313" key="15">
    <source>
        <dbReference type="Proteomes" id="UP000199073"/>
    </source>
</evidence>
<dbReference type="PRINTS" id="PR01590">
    <property type="entry name" value="HTHFIS"/>
</dbReference>
<reference evidence="14 15" key="1">
    <citation type="submission" date="2016-10" db="EMBL/GenBank/DDBJ databases">
        <authorList>
            <person name="de Groot N.N."/>
        </authorList>
    </citation>
    <scope>NUCLEOTIDE SEQUENCE [LARGE SCALE GENOMIC DNA]</scope>
    <source>
        <strain evidence="14 15">DSM 12130</strain>
    </source>
</reference>
<dbReference type="InterPro" id="IPR025943">
    <property type="entry name" value="Sigma_54_int_dom_ATP-bd_2"/>
</dbReference>
<proteinExistence type="predicted"/>
<keyword evidence="2" id="KW-0963">Cytoplasm</keyword>
<dbReference type="InterPro" id="IPR003593">
    <property type="entry name" value="AAA+_ATPase"/>
</dbReference>
<organism evidence="14 15">
    <name type="scientific">Desulforhopalus singaporensis</name>
    <dbReference type="NCBI Taxonomy" id="91360"/>
    <lineage>
        <taxon>Bacteria</taxon>
        <taxon>Pseudomonadati</taxon>
        <taxon>Thermodesulfobacteriota</taxon>
        <taxon>Desulfobulbia</taxon>
        <taxon>Desulfobulbales</taxon>
        <taxon>Desulfocapsaceae</taxon>
        <taxon>Desulforhopalus</taxon>
    </lineage>
</organism>
<dbReference type="FunFam" id="3.40.50.300:FF:000006">
    <property type="entry name" value="DNA-binding transcriptional regulator NtrC"/>
    <property type="match status" value="1"/>
</dbReference>
<dbReference type="Pfam" id="PF00158">
    <property type="entry name" value="Sigma54_activat"/>
    <property type="match status" value="1"/>
</dbReference>
<dbReference type="GO" id="GO:0006355">
    <property type="term" value="P:regulation of DNA-templated transcription"/>
    <property type="evidence" value="ECO:0007669"/>
    <property type="project" value="InterPro"/>
</dbReference>
<dbReference type="InterPro" id="IPR025944">
    <property type="entry name" value="Sigma_54_int_dom_CS"/>
</dbReference>
<dbReference type="STRING" id="91360.SAMN05660330_00165"/>
<evidence type="ECO:0000256" key="4">
    <source>
        <dbReference type="ARBA" id="ARBA00022741"/>
    </source>
</evidence>
<keyword evidence="4" id="KW-0547">Nucleotide-binding</keyword>
<dbReference type="InterPro" id="IPR027417">
    <property type="entry name" value="P-loop_NTPase"/>
</dbReference>
<evidence type="ECO:0000259" key="12">
    <source>
        <dbReference type="PROSITE" id="PS50045"/>
    </source>
</evidence>
<dbReference type="RefSeq" id="WP_092218787.1">
    <property type="nucleotide sequence ID" value="NZ_FNJI01000001.1"/>
</dbReference>
<dbReference type="InterPro" id="IPR058031">
    <property type="entry name" value="AAA_lid_NorR"/>
</dbReference>
<dbReference type="PROSITE" id="PS00688">
    <property type="entry name" value="SIGMA54_INTERACT_3"/>
    <property type="match status" value="1"/>
</dbReference>
<dbReference type="PROSITE" id="PS00676">
    <property type="entry name" value="SIGMA54_INTERACT_2"/>
    <property type="match status" value="1"/>
</dbReference>
<evidence type="ECO:0000256" key="9">
    <source>
        <dbReference type="ARBA" id="ARBA00023159"/>
    </source>
</evidence>
<dbReference type="InterPro" id="IPR002197">
    <property type="entry name" value="HTH_Fis"/>
</dbReference>